<proteinExistence type="predicted"/>
<organism evidence="1">
    <name type="scientific">marine sediment metagenome</name>
    <dbReference type="NCBI Taxonomy" id="412755"/>
    <lineage>
        <taxon>unclassified sequences</taxon>
        <taxon>metagenomes</taxon>
        <taxon>ecological metagenomes</taxon>
    </lineage>
</organism>
<comment type="caution">
    <text evidence="1">The sequence shown here is derived from an EMBL/GenBank/DDBJ whole genome shotgun (WGS) entry which is preliminary data.</text>
</comment>
<sequence length="48" mass="5978">MEDNTIRYDRYYKFNTFEISKEDYPSFLGIYRTDYQRGCPRDSFETMN</sequence>
<protein>
    <submittedName>
        <fullName evidence="1">Uncharacterized protein</fullName>
    </submittedName>
</protein>
<feature type="non-terminal residue" evidence="1">
    <location>
        <position position="48"/>
    </location>
</feature>
<evidence type="ECO:0000313" key="1">
    <source>
        <dbReference type="EMBL" id="GAG14619.1"/>
    </source>
</evidence>
<gene>
    <name evidence="1" type="ORF">S01H1_59565</name>
</gene>
<reference evidence="1" key="1">
    <citation type="journal article" date="2014" name="Front. Microbiol.">
        <title>High frequency of phylogenetically diverse reductive dehalogenase-homologous genes in deep subseafloor sedimentary metagenomes.</title>
        <authorList>
            <person name="Kawai M."/>
            <person name="Futagami T."/>
            <person name="Toyoda A."/>
            <person name="Takaki Y."/>
            <person name="Nishi S."/>
            <person name="Hori S."/>
            <person name="Arai W."/>
            <person name="Tsubouchi T."/>
            <person name="Morono Y."/>
            <person name="Uchiyama I."/>
            <person name="Ito T."/>
            <person name="Fujiyama A."/>
            <person name="Inagaki F."/>
            <person name="Takami H."/>
        </authorList>
    </citation>
    <scope>NUCLEOTIDE SEQUENCE</scope>
    <source>
        <strain evidence="1">Expedition CK06-06</strain>
    </source>
</reference>
<accession>X0V8Y4</accession>
<dbReference type="AlphaFoldDB" id="X0V8Y4"/>
<dbReference type="EMBL" id="BARS01038965">
    <property type="protein sequence ID" value="GAG14619.1"/>
    <property type="molecule type" value="Genomic_DNA"/>
</dbReference>
<name>X0V8Y4_9ZZZZ</name>